<evidence type="ECO:0000313" key="7">
    <source>
        <dbReference type="EMBL" id="SBW08471.1"/>
    </source>
</evidence>
<dbReference type="SUPFAM" id="SSF48179">
    <property type="entry name" value="6-phosphogluconate dehydrogenase C-terminal domain-like"/>
    <property type="match status" value="1"/>
</dbReference>
<dbReference type="GO" id="GO:0008679">
    <property type="term" value="F:2-hydroxy-3-oxopropionate reductase activity"/>
    <property type="evidence" value="ECO:0007669"/>
    <property type="project" value="UniProtKB-EC"/>
</dbReference>
<dbReference type="PROSITE" id="PS00895">
    <property type="entry name" value="3_HYDROXYISOBUT_DH"/>
    <property type="match status" value="1"/>
</dbReference>
<dbReference type="GO" id="GO:0016054">
    <property type="term" value="P:organic acid catabolic process"/>
    <property type="evidence" value="ECO:0007669"/>
    <property type="project" value="UniProtKB-ARBA"/>
</dbReference>
<dbReference type="InterPro" id="IPR015815">
    <property type="entry name" value="HIBADH-related"/>
</dbReference>
<keyword evidence="2 7" id="KW-0560">Oxidoreductase</keyword>
<evidence type="ECO:0000256" key="1">
    <source>
        <dbReference type="ARBA" id="ARBA00009080"/>
    </source>
</evidence>
<evidence type="ECO:0000256" key="3">
    <source>
        <dbReference type="ARBA" id="ARBA00023027"/>
    </source>
</evidence>
<dbReference type="InterPro" id="IPR002204">
    <property type="entry name" value="3-OH-isobutyrate_DH-rel_CS"/>
</dbReference>
<name>A0A212K9S7_9DELT</name>
<evidence type="ECO:0000256" key="2">
    <source>
        <dbReference type="ARBA" id="ARBA00023002"/>
    </source>
</evidence>
<keyword evidence="3" id="KW-0520">NAD</keyword>
<gene>
    <name evidence="7" type="ORF">KL86DPRO_40108</name>
</gene>
<protein>
    <submittedName>
        <fullName evidence="7">2-hydroxy-3-oxopropionate reductase</fullName>
        <ecNumber evidence="7">1.1.1.60</ecNumber>
    </submittedName>
</protein>
<accession>A0A212K9S7</accession>
<dbReference type="AlphaFoldDB" id="A0A212K9S7"/>
<sequence length="300" mass="31718">MGAITRIGFIGLGQMGSHMARNLLRPDTALVVSDLSAERVEALCASGARAATGSKDFADCSLIFISVPGGKELKSVVLEEGGLMPHLSKGQTVVDLSTVVLSATREVAGALAAKGVDFLDAPVSGMEKGAQAGTLAIMVGGEEPVFERVKPYLERIGKTIVHMGGHGAGQLTKAINNSLYDICIAGTMEILLLAQKAGLDPVKVGNVINNGSARSFASEHFIPRVLDGEFRGSFPIAWAYKDLITTHEVAIEKAVPIPILSAVTGVYRTAMQMGHGMEDKGSMALVYEDILNLKFRRLPE</sequence>
<dbReference type="Gene3D" id="1.10.1040.10">
    <property type="entry name" value="N-(1-d-carboxylethyl)-l-norvaline Dehydrogenase, domain 2"/>
    <property type="match status" value="1"/>
</dbReference>
<proteinExistence type="inferred from homology"/>
<evidence type="ECO:0000256" key="4">
    <source>
        <dbReference type="PIRSR" id="PIRSR000103-1"/>
    </source>
</evidence>
<feature type="domain" description="6-phosphogluconate dehydrogenase NADP-binding" evidence="5">
    <location>
        <begin position="6"/>
        <end position="164"/>
    </location>
</feature>
<dbReference type="InterPro" id="IPR036291">
    <property type="entry name" value="NAD(P)-bd_dom_sf"/>
</dbReference>
<dbReference type="PANTHER" id="PTHR43060:SF15">
    <property type="entry name" value="3-HYDROXYISOBUTYRATE DEHYDROGENASE-LIKE 1, MITOCHONDRIAL-RELATED"/>
    <property type="match status" value="1"/>
</dbReference>
<reference evidence="7" key="1">
    <citation type="submission" date="2016-04" db="EMBL/GenBank/DDBJ databases">
        <authorList>
            <person name="Evans L.H."/>
            <person name="Alamgir A."/>
            <person name="Owens N."/>
            <person name="Weber N.D."/>
            <person name="Virtaneva K."/>
            <person name="Barbian K."/>
            <person name="Babar A."/>
            <person name="Rosenke K."/>
        </authorList>
    </citation>
    <scope>NUCLEOTIDE SEQUENCE</scope>
    <source>
        <strain evidence="7">86</strain>
    </source>
</reference>
<dbReference type="Gene3D" id="3.40.50.720">
    <property type="entry name" value="NAD(P)-binding Rossmann-like Domain"/>
    <property type="match status" value="1"/>
</dbReference>
<dbReference type="Pfam" id="PF03446">
    <property type="entry name" value="NAD_binding_2"/>
    <property type="match status" value="1"/>
</dbReference>
<feature type="domain" description="3-hydroxyisobutyrate dehydrogenase-like NAD-binding" evidence="6">
    <location>
        <begin position="167"/>
        <end position="284"/>
    </location>
</feature>
<dbReference type="GO" id="GO:0050661">
    <property type="term" value="F:NADP binding"/>
    <property type="evidence" value="ECO:0007669"/>
    <property type="project" value="InterPro"/>
</dbReference>
<evidence type="ECO:0000259" key="6">
    <source>
        <dbReference type="Pfam" id="PF14833"/>
    </source>
</evidence>
<dbReference type="PIRSF" id="PIRSF000103">
    <property type="entry name" value="HIBADH"/>
    <property type="match status" value="1"/>
</dbReference>
<dbReference type="InterPro" id="IPR029154">
    <property type="entry name" value="HIBADH-like_NADP-bd"/>
</dbReference>
<dbReference type="SUPFAM" id="SSF51735">
    <property type="entry name" value="NAD(P)-binding Rossmann-fold domains"/>
    <property type="match status" value="1"/>
</dbReference>
<dbReference type="GO" id="GO:0051287">
    <property type="term" value="F:NAD binding"/>
    <property type="evidence" value="ECO:0007669"/>
    <property type="project" value="InterPro"/>
</dbReference>
<dbReference type="InterPro" id="IPR006115">
    <property type="entry name" value="6PGDH_NADP-bd"/>
</dbReference>
<organism evidence="7">
    <name type="scientific">uncultured delta proteobacterium</name>
    <dbReference type="NCBI Taxonomy" id="34034"/>
    <lineage>
        <taxon>Bacteria</taxon>
        <taxon>Deltaproteobacteria</taxon>
        <taxon>environmental samples</taxon>
    </lineage>
</organism>
<dbReference type="Pfam" id="PF14833">
    <property type="entry name" value="NAD_binding_11"/>
    <property type="match status" value="1"/>
</dbReference>
<dbReference type="InterPro" id="IPR013328">
    <property type="entry name" value="6PGD_dom2"/>
</dbReference>
<dbReference type="PANTHER" id="PTHR43060">
    <property type="entry name" value="3-HYDROXYISOBUTYRATE DEHYDROGENASE-LIKE 1, MITOCHONDRIAL-RELATED"/>
    <property type="match status" value="1"/>
</dbReference>
<evidence type="ECO:0000259" key="5">
    <source>
        <dbReference type="Pfam" id="PF03446"/>
    </source>
</evidence>
<dbReference type="EMBL" id="FLUQ01000004">
    <property type="protein sequence ID" value="SBW08471.1"/>
    <property type="molecule type" value="Genomic_DNA"/>
</dbReference>
<dbReference type="EC" id="1.1.1.60" evidence="7"/>
<dbReference type="InterPro" id="IPR008927">
    <property type="entry name" value="6-PGluconate_DH-like_C_sf"/>
</dbReference>
<comment type="similarity">
    <text evidence="1">Belongs to the HIBADH-related family.</text>
</comment>
<feature type="active site" evidence="4">
    <location>
        <position position="173"/>
    </location>
</feature>